<gene>
    <name evidence="13" type="ORF">LSH36_90g03005</name>
</gene>
<sequence length="770" mass="85644">MDRYADKIDEGIVPTTDGDVDIGQDDVDIGQDDELPYEECPRDGGRQRMTDNDDHPPPVPPPLIDDLDAPPRPAVYRDRMPDPGYPDDDTADRRTTTSGETPSLPTTPSPNATKRISAPCRQPPDQSPERHNTTLTGNHSPNPRDQATLPRDHASPSRDHGLGDMDDKMSAKNTIVSYKTDRTTRTIDPELRAKARKIYRSALTHLVCGLYALILIVIGLVFSLSTSLTHHIGEGSLYLQVFLLYIYGMSLFFLAYLHCCLLGRQKSRDDSSFHHVNLVSNNHLEDDKCSVDYNPDLDMTSSMSKEKRSRSRSHSDFDEAMDCLNPDLDAVTFDADDINFYLRLGAIIFGLGSMIHDGFRIASLFVDGTFALDCRDPLYVAVALTHMLFTFFLTFYLFKNHKIVINKHKAFVRFGFMHMVAANLCVWCMTTVIETAESLARQTDQRMIIDDTELINGSGEIPNTSLASVDPPLDCYQIYHSSMAAMAAPYLFPCTVQYSLIASAILYKMYSNVGSVGRHDLLMAVGGGGTSEMLRLGCHKANKGLFVGLFVGVLTLIAVSCFFVFTGKLYQYDVGQILFFGTELVLLVLSCSVVVVGFARLQKLRFVVDGAADGRLDVALLVISFVGIGIYDVFLAISSLGHLLPTSTFDLLALMTLSTAAVGMLQTALQTVFVMDGLRRCADSQQQVDSKPGRELITFLLLCNLSLWVVNTFEVKKSQTVAMHQLYFGRLAWLVITHLCIPLLIFFRFHSTVCLSDIWLNAYKLKKKTL</sequence>
<keyword evidence="6" id="KW-0375">Hydrogen ion transport</keyword>
<comment type="subcellular location">
    <subcellularLocation>
        <location evidence="1">Cell membrane</location>
        <topology evidence="1">Multi-pass membrane protein</topology>
    </subcellularLocation>
</comment>
<evidence type="ECO:0000256" key="5">
    <source>
        <dbReference type="ARBA" id="ARBA00022692"/>
    </source>
</evidence>
<feature type="compositionally biased region" description="Polar residues" evidence="11">
    <location>
        <begin position="133"/>
        <end position="145"/>
    </location>
</feature>
<feature type="transmembrane region" description="Helical" evidence="12">
    <location>
        <begin position="410"/>
        <end position="433"/>
    </location>
</feature>
<evidence type="ECO:0000256" key="3">
    <source>
        <dbReference type="ARBA" id="ARBA00022448"/>
    </source>
</evidence>
<accession>A0AAD9K1J9</accession>
<dbReference type="Pfam" id="PF03189">
    <property type="entry name" value="Otopetrin"/>
    <property type="match status" value="1"/>
</dbReference>
<dbReference type="GO" id="GO:0015252">
    <property type="term" value="F:proton channel activity"/>
    <property type="evidence" value="ECO:0007669"/>
    <property type="project" value="InterPro"/>
</dbReference>
<dbReference type="EMBL" id="JAODUP010000090">
    <property type="protein sequence ID" value="KAK2162861.1"/>
    <property type="molecule type" value="Genomic_DNA"/>
</dbReference>
<dbReference type="InterPro" id="IPR004878">
    <property type="entry name" value="Otopetrin"/>
</dbReference>
<feature type="compositionally biased region" description="Basic and acidic residues" evidence="11">
    <location>
        <begin position="39"/>
        <end position="56"/>
    </location>
</feature>
<feature type="compositionally biased region" description="Basic and acidic residues" evidence="11">
    <location>
        <begin position="150"/>
        <end position="168"/>
    </location>
</feature>
<feature type="transmembrane region" description="Helical" evidence="12">
    <location>
        <begin position="378"/>
        <end position="398"/>
    </location>
</feature>
<feature type="compositionally biased region" description="Polar residues" evidence="11">
    <location>
        <begin position="98"/>
        <end position="114"/>
    </location>
</feature>
<keyword evidence="9 12" id="KW-0472">Membrane</keyword>
<feature type="transmembrane region" description="Helical" evidence="12">
    <location>
        <begin position="237"/>
        <end position="257"/>
    </location>
</feature>
<protein>
    <recommendedName>
        <fullName evidence="15">Otopetrin</fullName>
    </recommendedName>
</protein>
<evidence type="ECO:0000256" key="12">
    <source>
        <dbReference type="SAM" id="Phobius"/>
    </source>
</evidence>
<proteinExistence type="inferred from homology"/>
<dbReference type="Proteomes" id="UP001208570">
    <property type="component" value="Unassembled WGS sequence"/>
</dbReference>
<feature type="compositionally biased region" description="Basic and acidic residues" evidence="11">
    <location>
        <begin position="1"/>
        <end position="10"/>
    </location>
</feature>
<dbReference type="PANTHER" id="PTHR21522">
    <property type="entry name" value="PROTON CHANNEL OTOP"/>
    <property type="match status" value="1"/>
</dbReference>
<evidence type="ECO:0008006" key="15">
    <source>
        <dbReference type="Google" id="ProtNLM"/>
    </source>
</evidence>
<evidence type="ECO:0000313" key="14">
    <source>
        <dbReference type="Proteomes" id="UP001208570"/>
    </source>
</evidence>
<evidence type="ECO:0000256" key="6">
    <source>
        <dbReference type="ARBA" id="ARBA00022781"/>
    </source>
</evidence>
<evidence type="ECO:0000256" key="11">
    <source>
        <dbReference type="SAM" id="MobiDB-lite"/>
    </source>
</evidence>
<evidence type="ECO:0000256" key="4">
    <source>
        <dbReference type="ARBA" id="ARBA00022475"/>
    </source>
</evidence>
<evidence type="ECO:0000313" key="13">
    <source>
        <dbReference type="EMBL" id="KAK2162861.1"/>
    </source>
</evidence>
<feature type="transmembrane region" description="Helical" evidence="12">
    <location>
        <begin position="490"/>
        <end position="510"/>
    </location>
</feature>
<feature type="region of interest" description="Disordered" evidence="11">
    <location>
        <begin position="1"/>
        <end position="168"/>
    </location>
</feature>
<feature type="transmembrane region" description="Helical" evidence="12">
    <location>
        <begin position="577"/>
        <end position="598"/>
    </location>
</feature>
<keyword evidence="8" id="KW-0406">Ion transport</keyword>
<feature type="transmembrane region" description="Helical" evidence="12">
    <location>
        <begin position="545"/>
        <end position="565"/>
    </location>
</feature>
<name>A0AAD9K1J9_9ANNE</name>
<evidence type="ECO:0000256" key="7">
    <source>
        <dbReference type="ARBA" id="ARBA00022989"/>
    </source>
</evidence>
<evidence type="ECO:0000256" key="2">
    <source>
        <dbReference type="ARBA" id="ARBA00006513"/>
    </source>
</evidence>
<comment type="similarity">
    <text evidence="2">Belongs to the otopetrin family.</text>
</comment>
<evidence type="ECO:0000256" key="9">
    <source>
        <dbReference type="ARBA" id="ARBA00023136"/>
    </source>
</evidence>
<comment type="caution">
    <text evidence="13">The sequence shown here is derived from an EMBL/GenBank/DDBJ whole genome shotgun (WGS) entry which is preliminary data.</text>
</comment>
<keyword evidence="14" id="KW-1185">Reference proteome</keyword>
<feature type="transmembrane region" description="Helical" evidence="12">
    <location>
        <begin position="344"/>
        <end position="366"/>
    </location>
</feature>
<evidence type="ECO:0000256" key="1">
    <source>
        <dbReference type="ARBA" id="ARBA00004651"/>
    </source>
</evidence>
<keyword evidence="10" id="KW-0407">Ion channel</keyword>
<feature type="transmembrane region" description="Helical" evidence="12">
    <location>
        <begin position="652"/>
        <end position="675"/>
    </location>
</feature>
<reference evidence="13" key="1">
    <citation type="journal article" date="2023" name="Mol. Biol. Evol.">
        <title>Third-Generation Sequencing Reveals the Adaptive Role of the Epigenome in Three Deep-Sea Polychaetes.</title>
        <authorList>
            <person name="Perez M."/>
            <person name="Aroh O."/>
            <person name="Sun Y."/>
            <person name="Lan Y."/>
            <person name="Juniper S.K."/>
            <person name="Young C.R."/>
            <person name="Angers B."/>
            <person name="Qian P.Y."/>
        </authorList>
    </citation>
    <scope>NUCLEOTIDE SEQUENCE</scope>
    <source>
        <strain evidence="13">P08H-3</strain>
    </source>
</reference>
<feature type="compositionally biased region" description="Acidic residues" evidence="11">
    <location>
        <begin position="18"/>
        <end position="37"/>
    </location>
</feature>
<dbReference type="PANTHER" id="PTHR21522:SF32">
    <property type="entry name" value="OTOPETRIN-2"/>
    <property type="match status" value="1"/>
</dbReference>
<keyword evidence="7 12" id="KW-1133">Transmembrane helix</keyword>
<dbReference type="AlphaFoldDB" id="A0AAD9K1J9"/>
<feature type="transmembrane region" description="Helical" evidence="12">
    <location>
        <begin position="618"/>
        <end position="640"/>
    </location>
</feature>
<evidence type="ECO:0000256" key="10">
    <source>
        <dbReference type="ARBA" id="ARBA00023303"/>
    </source>
</evidence>
<evidence type="ECO:0000256" key="8">
    <source>
        <dbReference type="ARBA" id="ARBA00023065"/>
    </source>
</evidence>
<organism evidence="13 14">
    <name type="scientific">Paralvinella palmiformis</name>
    <dbReference type="NCBI Taxonomy" id="53620"/>
    <lineage>
        <taxon>Eukaryota</taxon>
        <taxon>Metazoa</taxon>
        <taxon>Spiralia</taxon>
        <taxon>Lophotrochozoa</taxon>
        <taxon>Annelida</taxon>
        <taxon>Polychaeta</taxon>
        <taxon>Sedentaria</taxon>
        <taxon>Canalipalpata</taxon>
        <taxon>Terebellida</taxon>
        <taxon>Terebelliformia</taxon>
        <taxon>Alvinellidae</taxon>
        <taxon>Paralvinella</taxon>
    </lineage>
</organism>
<feature type="transmembrane region" description="Helical" evidence="12">
    <location>
        <begin position="202"/>
        <end position="225"/>
    </location>
</feature>
<dbReference type="GO" id="GO:0005886">
    <property type="term" value="C:plasma membrane"/>
    <property type="evidence" value="ECO:0007669"/>
    <property type="project" value="UniProtKB-SubCell"/>
</dbReference>
<keyword evidence="3" id="KW-0813">Transport</keyword>
<keyword evidence="4" id="KW-1003">Cell membrane</keyword>
<keyword evidence="5 12" id="KW-0812">Transmembrane</keyword>
<feature type="transmembrane region" description="Helical" evidence="12">
    <location>
        <begin position="733"/>
        <end position="760"/>
    </location>
</feature>